<proteinExistence type="predicted"/>
<dbReference type="AlphaFoldDB" id="A0A7D5XHN7"/>
<accession>A0A7D5XHN7</accession>
<reference evidence="2" key="1">
    <citation type="submission" date="2020-07" db="EMBL/GenBank/DDBJ databases">
        <title>Metabolic diversity and evolutionary history of the archaeal phylum ###Micrarchaeota### uncovered from a freshwater lake metagenome.</title>
        <authorList>
            <person name="Kadnikov V.V."/>
            <person name="Savvichev A.S."/>
            <person name="Mardanov A.V."/>
            <person name="Beletsky A.V."/>
            <person name="Chupakov A.V."/>
            <person name="Kokryatskaya N.M."/>
            <person name="Pimenov N.V."/>
            <person name="Ravin N.V."/>
        </authorList>
    </citation>
    <scope>NUCLEOTIDE SEQUENCE [LARGE SCALE GENOMIC DNA]</scope>
</reference>
<gene>
    <name evidence="1" type="ORF">Sv326_0319</name>
</gene>
<name>A0A7D5XHN7_FERL1</name>
<organism evidence="1 2">
    <name type="scientific">Fermentimicrarchaeum limneticum</name>
    <dbReference type="NCBI Taxonomy" id="2795018"/>
    <lineage>
        <taxon>Archaea</taxon>
        <taxon>Candidatus Micrarchaeota</taxon>
        <taxon>Candidatus Fermentimicrarchaeales</taxon>
        <taxon>Candidatus Fermentimicrarchaeaceae</taxon>
        <taxon>Candidatus Fermentimicrarchaeum</taxon>
    </lineage>
</organism>
<dbReference type="KEGG" id="flt:Sv326_0319"/>
<evidence type="ECO:0000313" key="1">
    <source>
        <dbReference type="EMBL" id="QLJ52494.1"/>
    </source>
</evidence>
<sequence length="62" mass="7215">MGMSVNDCRDPDKYLAQARGLSKDHLEALKEFEREKAAQGTASGTRYMYYFCLYKLARFLKK</sequence>
<protein>
    <submittedName>
        <fullName evidence="1">Uncharacterized protein</fullName>
    </submittedName>
</protein>
<evidence type="ECO:0000313" key="2">
    <source>
        <dbReference type="Proteomes" id="UP000510821"/>
    </source>
</evidence>
<dbReference type="Proteomes" id="UP000510821">
    <property type="component" value="Chromosome"/>
</dbReference>
<dbReference type="EMBL" id="CP058998">
    <property type="protein sequence ID" value="QLJ52494.1"/>
    <property type="molecule type" value="Genomic_DNA"/>
</dbReference>